<feature type="domain" description="Acetyl-CoA hydrolase/transferase C-terminal" evidence="5">
    <location>
        <begin position="265"/>
        <end position="413"/>
    </location>
</feature>
<dbReference type="RefSeq" id="WP_345407365.1">
    <property type="nucleotide sequence ID" value="NZ_BAABLA010000123.1"/>
</dbReference>
<evidence type="ECO:0000313" key="7">
    <source>
        <dbReference type="Proteomes" id="UP001596337"/>
    </source>
</evidence>
<feature type="compositionally biased region" description="Basic and acidic residues" evidence="3">
    <location>
        <begin position="421"/>
        <end position="433"/>
    </location>
</feature>
<dbReference type="Gene3D" id="3.40.1080.10">
    <property type="entry name" value="Glutaconate Coenzyme A-transferase"/>
    <property type="match status" value="1"/>
</dbReference>
<dbReference type="InterPro" id="IPR038460">
    <property type="entry name" value="AcetylCoA_hyd_C_sf"/>
</dbReference>
<evidence type="ECO:0000259" key="5">
    <source>
        <dbReference type="Pfam" id="PF13336"/>
    </source>
</evidence>
<evidence type="ECO:0000256" key="1">
    <source>
        <dbReference type="ARBA" id="ARBA00009632"/>
    </source>
</evidence>
<gene>
    <name evidence="6" type="ORF">ACFQGD_03545</name>
</gene>
<dbReference type="EMBL" id="JBHSXX010000001">
    <property type="protein sequence ID" value="MFC6866210.1"/>
    <property type="molecule type" value="Genomic_DNA"/>
</dbReference>
<dbReference type="Gene3D" id="3.40.1080.20">
    <property type="entry name" value="Acetyl-CoA hydrolase/transferase C-terminal domain"/>
    <property type="match status" value="1"/>
</dbReference>
<evidence type="ECO:0000256" key="3">
    <source>
        <dbReference type="SAM" id="MobiDB-lite"/>
    </source>
</evidence>
<dbReference type="Pfam" id="PF13336">
    <property type="entry name" value="AcetylCoA_hyd_C"/>
    <property type="match status" value="1"/>
</dbReference>
<feature type="region of interest" description="Disordered" evidence="3">
    <location>
        <begin position="411"/>
        <end position="433"/>
    </location>
</feature>
<keyword evidence="7" id="KW-1185">Reference proteome</keyword>
<comment type="caution">
    <text evidence="6">The sequence shown here is derived from an EMBL/GenBank/DDBJ whole genome shotgun (WGS) entry which is preliminary data.</text>
</comment>
<dbReference type="PANTHER" id="PTHR21432">
    <property type="entry name" value="ACETYL-COA HYDROLASE-RELATED"/>
    <property type="match status" value="1"/>
</dbReference>
<evidence type="ECO:0000313" key="6">
    <source>
        <dbReference type="EMBL" id="MFC6866210.1"/>
    </source>
</evidence>
<dbReference type="PANTHER" id="PTHR21432:SF20">
    <property type="entry name" value="ACETYL-COA HYDROLASE"/>
    <property type="match status" value="1"/>
</dbReference>
<keyword evidence="2" id="KW-0808">Transferase</keyword>
<reference evidence="7" key="1">
    <citation type="journal article" date="2019" name="Int. J. Syst. Evol. Microbiol.">
        <title>The Global Catalogue of Microorganisms (GCM) 10K type strain sequencing project: providing services to taxonomists for standard genome sequencing and annotation.</title>
        <authorList>
            <consortium name="The Broad Institute Genomics Platform"/>
            <consortium name="The Broad Institute Genome Sequencing Center for Infectious Disease"/>
            <person name="Wu L."/>
            <person name="Ma J."/>
        </authorList>
    </citation>
    <scope>NUCLEOTIDE SEQUENCE [LARGE SCALE GENOMIC DNA]</scope>
    <source>
        <strain evidence="7">KCTC 32255</strain>
    </source>
</reference>
<name>A0ABW2BUK1_9PSEU</name>
<dbReference type="Pfam" id="PF02550">
    <property type="entry name" value="AcetylCoA_hydro"/>
    <property type="match status" value="1"/>
</dbReference>
<dbReference type="GO" id="GO:0016787">
    <property type="term" value="F:hydrolase activity"/>
    <property type="evidence" value="ECO:0007669"/>
    <property type="project" value="UniProtKB-KW"/>
</dbReference>
<evidence type="ECO:0000259" key="4">
    <source>
        <dbReference type="Pfam" id="PF02550"/>
    </source>
</evidence>
<dbReference type="InterPro" id="IPR026888">
    <property type="entry name" value="AcetylCoA_hyd_C"/>
</dbReference>
<dbReference type="SUPFAM" id="SSF100950">
    <property type="entry name" value="NagB/RpiA/CoA transferase-like"/>
    <property type="match status" value="2"/>
</dbReference>
<keyword evidence="6" id="KW-0378">Hydrolase</keyword>
<sequence>MTEVLDGPDELDLPRYVRDSDLVVWGQACAEPLTLTEHLMAQRAAIGRFRCFLGIPASDTVRPEHGDVVSFVSYCGSGGNRALADAGVLDVLPCHYSSFPSLLAGGTLGADVVLVQVAPPDEHGRYSLGLAEDYFAAAIDTARVVIAEVNEQVPRTAGRSLTASDIDVIVPASRPPAEMPARQPDEVTRRIAANVAGLVDDGATLQFGIGALPEAILGALTEHTDLGVHSGVLNDTAAELMRAGVITNARKTVDPGRAIAGFLLGTRALFDFADRNPTIELRGTAYTHDPAVLAAQERLVAINTAIEVDLTGQVNAETANRRYVGAVGGAADFLRGAARSRGGVPIVALPATAGGRSRIVPALSGPVSTARADAGVIVTEYGVADLRGQPLRVRGERLVAIAHPDHRPALADALAGTGSPDGRRIRDRQGAPS</sequence>
<dbReference type="Gene3D" id="3.30.750.70">
    <property type="entry name" value="4-hydroxybutyrate coenzyme like domains"/>
    <property type="match status" value="1"/>
</dbReference>
<dbReference type="InterPro" id="IPR046433">
    <property type="entry name" value="ActCoA_hydro"/>
</dbReference>
<organism evidence="6 7">
    <name type="scientific">Haloechinothrix salitolerans</name>
    <dbReference type="NCBI Taxonomy" id="926830"/>
    <lineage>
        <taxon>Bacteria</taxon>
        <taxon>Bacillati</taxon>
        <taxon>Actinomycetota</taxon>
        <taxon>Actinomycetes</taxon>
        <taxon>Pseudonocardiales</taxon>
        <taxon>Pseudonocardiaceae</taxon>
        <taxon>Haloechinothrix</taxon>
    </lineage>
</organism>
<dbReference type="Proteomes" id="UP001596337">
    <property type="component" value="Unassembled WGS sequence"/>
</dbReference>
<protein>
    <submittedName>
        <fullName evidence="6">Acetyl-CoA hydrolase/transferase family protein</fullName>
    </submittedName>
</protein>
<feature type="domain" description="Acetyl-CoA hydrolase/transferase N-terminal" evidence="4">
    <location>
        <begin position="57"/>
        <end position="160"/>
    </location>
</feature>
<proteinExistence type="inferred from homology"/>
<dbReference type="InterPro" id="IPR037171">
    <property type="entry name" value="NagB/RpiA_transferase-like"/>
</dbReference>
<accession>A0ABW2BUK1</accession>
<evidence type="ECO:0000256" key="2">
    <source>
        <dbReference type="ARBA" id="ARBA00022679"/>
    </source>
</evidence>
<dbReference type="InterPro" id="IPR003702">
    <property type="entry name" value="ActCoA_hydro_N"/>
</dbReference>
<comment type="similarity">
    <text evidence="1">Belongs to the acetyl-CoA hydrolase/transferase family.</text>
</comment>